<dbReference type="SUPFAM" id="SSF47090">
    <property type="entry name" value="PGBD-like"/>
    <property type="match status" value="2"/>
</dbReference>
<reference evidence="2" key="1">
    <citation type="journal article" date="2021" name="PeerJ">
        <title>Extensive microbial diversity within the chicken gut microbiome revealed by metagenomics and culture.</title>
        <authorList>
            <person name="Gilroy R."/>
            <person name="Ravi A."/>
            <person name="Getino M."/>
            <person name="Pursley I."/>
            <person name="Horton D.L."/>
            <person name="Alikhan N.F."/>
            <person name="Baker D."/>
            <person name="Gharbi K."/>
            <person name="Hall N."/>
            <person name="Watson M."/>
            <person name="Adriaenssens E.M."/>
            <person name="Foster-Nyarko E."/>
            <person name="Jarju S."/>
            <person name="Secka A."/>
            <person name="Antonio M."/>
            <person name="Oren A."/>
            <person name="Chaudhuri R.R."/>
            <person name="La Ragione R."/>
            <person name="Hildebrand F."/>
            <person name="Pallen M.J."/>
        </authorList>
    </citation>
    <scope>NUCLEOTIDE SEQUENCE</scope>
    <source>
        <strain evidence="2">CHK193-4272</strain>
    </source>
</reference>
<dbReference type="EMBL" id="DXIE01000033">
    <property type="protein sequence ID" value="HIV62348.1"/>
    <property type="molecule type" value="Genomic_DNA"/>
</dbReference>
<organism evidence="2 3">
    <name type="scientific">Candidatus Butyricicoccus avistercoris</name>
    <dbReference type="NCBI Taxonomy" id="2838518"/>
    <lineage>
        <taxon>Bacteria</taxon>
        <taxon>Bacillati</taxon>
        <taxon>Bacillota</taxon>
        <taxon>Clostridia</taxon>
        <taxon>Eubacteriales</taxon>
        <taxon>Butyricicoccaceae</taxon>
        <taxon>Butyricicoccus</taxon>
    </lineage>
</organism>
<feature type="domain" description="Peptidoglycan binding-like" evidence="1">
    <location>
        <begin position="107"/>
        <end position="159"/>
    </location>
</feature>
<dbReference type="Proteomes" id="UP000886808">
    <property type="component" value="Unassembled WGS sequence"/>
</dbReference>
<sequence length="173" mass="19458">MFSDEQLIEHIRGLQQDLRVINAKHDELLPKISGVYDVLTEDAVKRFQRRFGLPITGKTDLTTWDKIVHESNLIRSKNSLPLAVRVFPSAMYVVSLGDTGRFIYILQGILNGLAIEFPYLPKIDYTGVYDCNTEQAVKILQKNSGLPPTGKLDAATWNSISFLYSNLAVSLED</sequence>
<gene>
    <name evidence="2" type="ORF">H9746_05865</name>
</gene>
<comment type="caution">
    <text evidence="2">The sequence shown here is derived from an EMBL/GenBank/DDBJ whole genome shotgun (WGS) entry which is preliminary data.</text>
</comment>
<dbReference type="Pfam" id="PF01471">
    <property type="entry name" value="PG_binding_1"/>
    <property type="match status" value="2"/>
</dbReference>
<accession>A0A9D1PJ01</accession>
<feature type="domain" description="Peptidoglycan binding-like" evidence="1">
    <location>
        <begin position="15"/>
        <end position="67"/>
    </location>
</feature>
<dbReference type="InterPro" id="IPR036366">
    <property type="entry name" value="PGBDSf"/>
</dbReference>
<dbReference type="AlphaFoldDB" id="A0A9D1PJ01"/>
<dbReference type="Gene3D" id="1.10.101.10">
    <property type="entry name" value="PGBD-like superfamily/PGBD"/>
    <property type="match status" value="2"/>
</dbReference>
<evidence type="ECO:0000313" key="3">
    <source>
        <dbReference type="Proteomes" id="UP000886808"/>
    </source>
</evidence>
<evidence type="ECO:0000259" key="1">
    <source>
        <dbReference type="Pfam" id="PF01471"/>
    </source>
</evidence>
<reference evidence="2" key="2">
    <citation type="submission" date="2021-04" db="EMBL/GenBank/DDBJ databases">
        <authorList>
            <person name="Gilroy R."/>
        </authorList>
    </citation>
    <scope>NUCLEOTIDE SEQUENCE</scope>
    <source>
        <strain evidence="2">CHK193-4272</strain>
    </source>
</reference>
<name>A0A9D1PJ01_9FIRM</name>
<dbReference type="InterPro" id="IPR002477">
    <property type="entry name" value="Peptidoglycan-bd-like"/>
</dbReference>
<dbReference type="InterPro" id="IPR036365">
    <property type="entry name" value="PGBD-like_sf"/>
</dbReference>
<protein>
    <submittedName>
        <fullName evidence="2">Peptidoglycan-binding protein</fullName>
    </submittedName>
</protein>
<evidence type="ECO:0000313" key="2">
    <source>
        <dbReference type="EMBL" id="HIV62348.1"/>
    </source>
</evidence>
<proteinExistence type="predicted"/>